<dbReference type="OrthoDB" id="114973at2157"/>
<keyword evidence="2" id="KW-0328">Glycosyltransferase</keyword>
<reference evidence="2 3" key="1">
    <citation type="submission" date="2016-10" db="EMBL/GenBank/DDBJ databases">
        <authorList>
            <person name="Varghese N."/>
            <person name="Submissions S."/>
        </authorList>
    </citation>
    <scope>NUCLEOTIDE SEQUENCE [LARGE SCALE GENOMIC DNA]</scope>
    <source>
        <strain evidence="2 3">DSM 16643</strain>
    </source>
</reference>
<evidence type="ECO:0000256" key="1">
    <source>
        <dbReference type="SAM" id="Phobius"/>
    </source>
</evidence>
<feature type="transmembrane region" description="Helical" evidence="1">
    <location>
        <begin position="114"/>
        <end position="134"/>
    </location>
</feature>
<dbReference type="GO" id="GO:0016757">
    <property type="term" value="F:glycosyltransferase activity"/>
    <property type="evidence" value="ECO:0007669"/>
    <property type="project" value="UniProtKB-KW"/>
</dbReference>
<keyword evidence="1" id="KW-0472">Membrane</keyword>
<feature type="transmembrane region" description="Helical" evidence="1">
    <location>
        <begin position="90"/>
        <end position="108"/>
    </location>
</feature>
<dbReference type="EMBL" id="FMXB01000013">
    <property type="protein sequence ID" value="SDA61740.1"/>
    <property type="molecule type" value="Genomic_DNA"/>
</dbReference>
<feature type="transmembrane region" description="Helical" evidence="1">
    <location>
        <begin position="168"/>
        <end position="201"/>
    </location>
</feature>
<accession>A0A1G5WUW3</accession>
<proteinExistence type="predicted"/>
<keyword evidence="2" id="KW-0808">Transferase</keyword>
<dbReference type="Proteomes" id="UP000323439">
    <property type="component" value="Unassembled WGS sequence"/>
</dbReference>
<dbReference type="RefSeq" id="WP_149732231.1">
    <property type="nucleotide sequence ID" value="NZ_FMXB01000013.1"/>
</dbReference>
<feature type="transmembrane region" description="Helical" evidence="1">
    <location>
        <begin position="264"/>
        <end position="282"/>
    </location>
</feature>
<dbReference type="AlphaFoldDB" id="A0A1G5WUW3"/>
<evidence type="ECO:0000313" key="2">
    <source>
        <dbReference type="EMBL" id="SDA61740.1"/>
    </source>
</evidence>
<organism evidence="2 3">
    <name type="scientific">Methanobrevibacter millerae</name>
    <dbReference type="NCBI Taxonomy" id="230361"/>
    <lineage>
        <taxon>Archaea</taxon>
        <taxon>Methanobacteriati</taxon>
        <taxon>Methanobacteriota</taxon>
        <taxon>Methanomada group</taxon>
        <taxon>Methanobacteria</taxon>
        <taxon>Methanobacteriales</taxon>
        <taxon>Methanobacteriaceae</taxon>
        <taxon>Methanobrevibacter</taxon>
    </lineage>
</organism>
<gene>
    <name evidence="2" type="ORF">SAMN02910315_01705</name>
</gene>
<evidence type="ECO:0000313" key="3">
    <source>
        <dbReference type="Proteomes" id="UP000323439"/>
    </source>
</evidence>
<name>A0A1G5WUW3_9EURY</name>
<protein>
    <submittedName>
        <fullName evidence="2">Dolichyl-phosphate-mannose-protein mannosyltransferase</fullName>
    </submittedName>
</protein>
<feature type="transmembrane region" description="Helical" evidence="1">
    <location>
        <begin position="141"/>
        <end position="156"/>
    </location>
</feature>
<feature type="transmembrane region" description="Helical" evidence="1">
    <location>
        <begin position="208"/>
        <end position="227"/>
    </location>
</feature>
<keyword evidence="1" id="KW-0812">Transmembrane</keyword>
<sequence>MTINKEYKDIIGTIFLALSIVMLGYMLISPFNQMIIHIDEYFTLSVLHFPITDLAYVISHDVHPPLHYLLLKVVTDILTILGLESNKIFIYKLMSIVPYAIILIISATKIKNEYGYLTAGLFAFSMAVMSEFLVYYSIIRMYSWAMLFVILTFIYLKDVMDKNDTKSWALLTIFSVLAAYTHYFAAIPIVCIYVCLFVYLFMNDKEKLKYWIISAIAGIILFTPWLISLISQVSFVSEGYWIPELTIKNLIGFLGYFVTSSRNLITCIFSIVIFAVFILYSLRKFGDMDRTDKFYILCGIIAYFGTIVIGTSVSIVRPIMVDRYLLPSAAVLWFVISFIIGKIDAKKEFIISFALVLLLLLAGISQISSSNEFWATNNMDKEAFFDQISQDNNSIVINDARNRMFYMEYSNCTEMYLLNPPSELYGYNLSELHDTYEFKEISKDEIPKLIEDNQDKNIYIITKNSKFDKHIKTKPLIETKNVCFLKVL</sequence>
<feature type="transmembrane region" description="Helical" evidence="1">
    <location>
        <begin position="12"/>
        <end position="29"/>
    </location>
</feature>
<feature type="transmembrane region" description="Helical" evidence="1">
    <location>
        <begin position="349"/>
        <end position="369"/>
    </location>
</feature>
<feature type="transmembrane region" description="Helical" evidence="1">
    <location>
        <begin position="324"/>
        <end position="343"/>
    </location>
</feature>
<keyword evidence="1" id="KW-1133">Transmembrane helix</keyword>
<feature type="transmembrane region" description="Helical" evidence="1">
    <location>
        <begin position="294"/>
        <end position="317"/>
    </location>
</feature>
<keyword evidence="3" id="KW-1185">Reference proteome</keyword>